<evidence type="ECO:0000259" key="7">
    <source>
        <dbReference type="Pfam" id="PF08323"/>
    </source>
</evidence>
<reference evidence="8 9" key="1">
    <citation type="submission" date="2020-04" db="EMBL/GenBank/DDBJ databases">
        <title>Description of novel Gluconacetobacter.</title>
        <authorList>
            <person name="Sombolestani A."/>
        </authorList>
    </citation>
    <scope>NUCLEOTIDE SEQUENCE [LARGE SCALE GENOMIC DNA]</scope>
    <source>
        <strain evidence="8 9">LMG 27724</strain>
    </source>
</reference>
<evidence type="ECO:0000313" key="9">
    <source>
        <dbReference type="Proteomes" id="UP000577891"/>
    </source>
</evidence>
<dbReference type="AlphaFoldDB" id="A0A7W4IZ70"/>
<name>A0A7W4IZ70_9PROT</name>
<protein>
    <recommendedName>
        <fullName evidence="6">Glycogen synthase</fullName>
        <ecNumber evidence="6">2.4.1.21</ecNumber>
    </recommendedName>
    <alternativeName>
        <fullName evidence="6">Starch [bacterial glycogen] synthase</fullName>
    </alternativeName>
</protein>
<evidence type="ECO:0000256" key="2">
    <source>
        <dbReference type="ARBA" id="ARBA00010281"/>
    </source>
</evidence>
<dbReference type="Pfam" id="PF08323">
    <property type="entry name" value="Glyco_transf_5"/>
    <property type="match status" value="1"/>
</dbReference>
<evidence type="ECO:0000313" key="8">
    <source>
        <dbReference type="EMBL" id="MBB2171697.1"/>
    </source>
</evidence>
<dbReference type="CDD" id="cd03791">
    <property type="entry name" value="GT5_Glycogen_synthase_DULL1-like"/>
    <property type="match status" value="1"/>
</dbReference>
<keyword evidence="5 6" id="KW-0320">Glycogen biosynthesis</keyword>
<feature type="binding site" evidence="6">
    <location>
        <position position="28"/>
    </location>
    <ligand>
        <name>ADP-alpha-D-glucose</name>
        <dbReference type="ChEBI" id="CHEBI:57498"/>
    </ligand>
</feature>
<dbReference type="InterPro" id="IPR013534">
    <property type="entry name" value="Starch_synth_cat_dom"/>
</dbReference>
<dbReference type="Gene3D" id="3.40.50.2000">
    <property type="entry name" value="Glycogen Phosphorylase B"/>
    <property type="match status" value="2"/>
</dbReference>
<evidence type="ECO:0000256" key="1">
    <source>
        <dbReference type="ARBA" id="ARBA00001478"/>
    </source>
</evidence>
<dbReference type="EMBL" id="JABEQE010000004">
    <property type="protein sequence ID" value="MBB2171697.1"/>
    <property type="molecule type" value="Genomic_DNA"/>
</dbReference>
<dbReference type="GO" id="GO:0009011">
    <property type="term" value="F:alpha-1,4-glucan glucosyltransferase (ADP-glucose donor) activity"/>
    <property type="evidence" value="ECO:0007669"/>
    <property type="project" value="UniProtKB-UniRule"/>
</dbReference>
<organism evidence="8 9">
    <name type="scientific">Gluconacetobacter asukensis</name>
    <dbReference type="NCBI Taxonomy" id="1017181"/>
    <lineage>
        <taxon>Bacteria</taxon>
        <taxon>Pseudomonadati</taxon>
        <taxon>Pseudomonadota</taxon>
        <taxon>Alphaproteobacteria</taxon>
        <taxon>Acetobacterales</taxon>
        <taxon>Acetobacteraceae</taxon>
        <taxon>Gluconacetobacter</taxon>
    </lineage>
</organism>
<feature type="domain" description="Starch synthase catalytic" evidence="7">
    <location>
        <begin position="15"/>
        <end position="252"/>
    </location>
</feature>
<dbReference type="RefSeq" id="WP_182978303.1">
    <property type="nucleotide sequence ID" value="NZ_BAABGB010000013.1"/>
</dbReference>
<comment type="function">
    <text evidence="6">Synthesizes alpha-1,4-glucan chains using ADP-glucose.</text>
</comment>
<keyword evidence="3 6" id="KW-0328">Glycosyltransferase</keyword>
<dbReference type="NCBIfam" id="TIGR02095">
    <property type="entry name" value="glgA"/>
    <property type="match status" value="1"/>
</dbReference>
<dbReference type="Pfam" id="PF13692">
    <property type="entry name" value="Glyco_trans_1_4"/>
    <property type="match status" value="1"/>
</dbReference>
<accession>A0A7W4IZ70</accession>
<keyword evidence="9" id="KW-1185">Reference proteome</keyword>
<dbReference type="InterPro" id="IPR011835">
    <property type="entry name" value="GS/SS"/>
</dbReference>
<dbReference type="UniPathway" id="UPA00164"/>
<comment type="caution">
    <text evidence="8">The sequence shown here is derived from an EMBL/GenBank/DDBJ whole genome shotgun (WGS) entry which is preliminary data.</text>
</comment>
<gene>
    <name evidence="6 8" type="primary">glgA</name>
    <name evidence="8" type="ORF">HLH35_06095</name>
</gene>
<comment type="similarity">
    <text evidence="2 6">Belongs to the glycosyltransferase 1 family. Bacterial/plant glycogen synthase subfamily.</text>
</comment>
<dbReference type="PANTHER" id="PTHR45825:SF11">
    <property type="entry name" value="ALPHA AMYLASE DOMAIN-CONTAINING PROTEIN"/>
    <property type="match status" value="1"/>
</dbReference>
<evidence type="ECO:0000256" key="4">
    <source>
        <dbReference type="ARBA" id="ARBA00022679"/>
    </source>
</evidence>
<proteinExistence type="inferred from homology"/>
<dbReference type="GO" id="GO:0004373">
    <property type="term" value="F:alpha-1,4-glucan glucosyltransferase (UDP-glucose donor) activity"/>
    <property type="evidence" value="ECO:0007669"/>
    <property type="project" value="InterPro"/>
</dbReference>
<dbReference type="SUPFAM" id="SSF53756">
    <property type="entry name" value="UDP-Glycosyltransferase/glycogen phosphorylase"/>
    <property type="match status" value="1"/>
</dbReference>
<dbReference type="Proteomes" id="UP000577891">
    <property type="component" value="Unassembled WGS sequence"/>
</dbReference>
<dbReference type="NCBIfam" id="NF001899">
    <property type="entry name" value="PRK00654.1-2"/>
    <property type="match status" value="1"/>
</dbReference>
<evidence type="ECO:0000256" key="5">
    <source>
        <dbReference type="ARBA" id="ARBA00023056"/>
    </source>
</evidence>
<dbReference type="PANTHER" id="PTHR45825">
    <property type="entry name" value="GRANULE-BOUND STARCH SYNTHASE 1, CHLOROPLASTIC/AMYLOPLASTIC"/>
    <property type="match status" value="1"/>
</dbReference>
<evidence type="ECO:0000256" key="3">
    <source>
        <dbReference type="ARBA" id="ARBA00022676"/>
    </source>
</evidence>
<evidence type="ECO:0000256" key="6">
    <source>
        <dbReference type="HAMAP-Rule" id="MF_00484"/>
    </source>
</evidence>
<dbReference type="GO" id="GO:0005829">
    <property type="term" value="C:cytosol"/>
    <property type="evidence" value="ECO:0007669"/>
    <property type="project" value="TreeGrafter"/>
</dbReference>
<dbReference type="GO" id="GO:0005978">
    <property type="term" value="P:glycogen biosynthetic process"/>
    <property type="evidence" value="ECO:0007669"/>
    <property type="project" value="UniProtKB-UniRule"/>
</dbReference>
<dbReference type="EC" id="2.4.1.21" evidence="6"/>
<comment type="catalytic activity">
    <reaction evidence="1 6">
        <text>[(1-&gt;4)-alpha-D-glucosyl](n) + ADP-alpha-D-glucose = [(1-&gt;4)-alpha-D-glucosyl](n+1) + ADP + H(+)</text>
        <dbReference type="Rhea" id="RHEA:18189"/>
        <dbReference type="Rhea" id="RHEA-COMP:9584"/>
        <dbReference type="Rhea" id="RHEA-COMP:9587"/>
        <dbReference type="ChEBI" id="CHEBI:15378"/>
        <dbReference type="ChEBI" id="CHEBI:15444"/>
        <dbReference type="ChEBI" id="CHEBI:57498"/>
        <dbReference type="ChEBI" id="CHEBI:456216"/>
        <dbReference type="EC" id="2.4.1.21"/>
    </reaction>
</comment>
<keyword evidence="4 6" id="KW-0808">Transferase</keyword>
<sequence length="550" mass="59302">MNRHQQEQEPSGPIRVLSVASEMFPFVKTGGLGDVVGSLPAALRTEGVLVTTLLPGYPAVLDALEGPVRVATMAPLPGVEIALLEGYAAGHHLLVIDCPHLFRRKGNPYLAPDGTDWPDNGVRFACLSRVAASIAQGKVEGQAAGLRPDLVMAHDWQAGLTGAYLHYDGQPAAPVVQTIHNLAFQGRFPVTDLERFGLPPHAFTIDGVECYGEIGFLKAGLLFAARIVTVSPTYAREIQSPEWGMGLDGLLRTRADQLRGILNGIDTNDWNPETDPAVLFPYQVGDVVGRRPNKRAFQAEFGLPQDPDVFLLGLVSRLTGQKGVDILADIVPRILDDRTQLVVVGSGDVAMERALARLARQYPDRLACHIGYSEQLGHRIQASADSLLLPSRFEPCGLTQLCAVRYGCVPIAARVGGLADTIIDANEAAMASDVATGFLFSPVDGETLAGAIRRAATLYRQPGRWAGLQRNGARYDVSWGRKAKEYARLFRRVLGRAEIGMAEFDNSSVRRHARLAGPGGIVPSTRGARAAYQAARRGRVRANDLFGRSG</sequence>
<dbReference type="HAMAP" id="MF_00484">
    <property type="entry name" value="Glycogen_synth"/>
    <property type="match status" value="1"/>
</dbReference>
<comment type="pathway">
    <text evidence="6">Glycan biosynthesis; glycogen biosynthesis.</text>
</comment>